<dbReference type="EMBL" id="JBHTMB010000012">
    <property type="protein sequence ID" value="MFD1232051.1"/>
    <property type="molecule type" value="Genomic_DNA"/>
</dbReference>
<keyword evidence="4" id="KW-1185">Reference proteome</keyword>
<evidence type="ECO:0000313" key="3">
    <source>
        <dbReference type="EMBL" id="MFD1232051.1"/>
    </source>
</evidence>
<comment type="caution">
    <text evidence="3">The sequence shown here is derived from an EMBL/GenBank/DDBJ whole genome shotgun (WGS) entry which is preliminary data.</text>
</comment>
<dbReference type="RefSeq" id="WP_013676338.1">
    <property type="nucleotide sequence ID" value="NZ_BAABKS010000017.1"/>
</dbReference>
<feature type="transmembrane region" description="Helical" evidence="1">
    <location>
        <begin position="23"/>
        <end position="47"/>
    </location>
</feature>
<name>A0ABW3V9Q4_9PSEU</name>
<evidence type="ECO:0000313" key="4">
    <source>
        <dbReference type="Proteomes" id="UP001597182"/>
    </source>
</evidence>
<accession>A0ABW3V9Q4</accession>
<evidence type="ECO:0000259" key="2">
    <source>
        <dbReference type="Pfam" id="PF23636"/>
    </source>
</evidence>
<dbReference type="InterPro" id="IPR055568">
    <property type="entry name" value="DUF7144"/>
</dbReference>
<feature type="transmembrane region" description="Helical" evidence="1">
    <location>
        <begin position="93"/>
        <end position="110"/>
    </location>
</feature>
<feature type="transmembrane region" description="Helical" evidence="1">
    <location>
        <begin position="116"/>
        <end position="133"/>
    </location>
</feature>
<sequence>MTTRAEDSYTSTMPAESSTRRGLVLFAGVMMIVAGAYHALSGISAILRDQVYVTTPNYVFEFDLTGWGWTHLILGAIMIVVGVAVVKDVTWGAMVGIALAVLSLVANFLFLPHYPLWSILIIAVDVTIIYALATRLRNG</sequence>
<keyword evidence="1" id="KW-1133">Transmembrane helix</keyword>
<evidence type="ECO:0000256" key="1">
    <source>
        <dbReference type="SAM" id="Phobius"/>
    </source>
</evidence>
<proteinExistence type="predicted"/>
<keyword evidence="1" id="KW-0472">Membrane</keyword>
<feature type="transmembrane region" description="Helical" evidence="1">
    <location>
        <begin position="67"/>
        <end position="86"/>
    </location>
</feature>
<reference evidence="4" key="1">
    <citation type="journal article" date="2019" name="Int. J. Syst. Evol. Microbiol.">
        <title>The Global Catalogue of Microorganisms (GCM) 10K type strain sequencing project: providing services to taxonomists for standard genome sequencing and annotation.</title>
        <authorList>
            <consortium name="The Broad Institute Genomics Platform"/>
            <consortium name="The Broad Institute Genome Sequencing Center for Infectious Disease"/>
            <person name="Wu L."/>
            <person name="Ma J."/>
        </authorList>
    </citation>
    <scope>NUCLEOTIDE SEQUENCE [LARGE SCALE GENOMIC DNA]</scope>
    <source>
        <strain evidence="4">CCUG 49018</strain>
    </source>
</reference>
<dbReference type="Proteomes" id="UP001597182">
    <property type="component" value="Unassembled WGS sequence"/>
</dbReference>
<organism evidence="3 4">
    <name type="scientific">Pseudonocardia benzenivorans</name>
    <dbReference type="NCBI Taxonomy" id="228005"/>
    <lineage>
        <taxon>Bacteria</taxon>
        <taxon>Bacillati</taxon>
        <taxon>Actinomycetota</taxon>
        <taxon>Actinomycetes</taxon>
        <taxon>Pseudonocardiales</taxon>
        <taxon>Pseudonocardiaceae</taxon>
        <taxon>Pseudonocardia</taxon>
    </lineage>
</organism>
<protein>
    <recommendedName>
        <fullName evidence="2">DUF7144 domain-containing protein</fullName>
    </recommendedName>
</protein>
<keyword evidence="1" id="KW-0812">Transmembrane</keyword>
<feature type="domain" description="DUF7144" evidence="2">
    <location>
        <begin position="24"/>
        <end position="135"/>
    </location>
</feature>
<gene>
    <name evidence="3" type="ORF">ACFQ34_02025</name>
</gene>
<dbReference type="Pfam" id="PF23636">
    <property type="entry name" value="DUF7144"/>
    <property type="match status" value="1"/>
</dbReference>